<proteinExistence type="predicted"/>
<dbReference type="SMART" id="SM00320">
    <property type="entry name" value="WD40"/>
    <property type="match status" value="2"/>
</dbReference>
<dbReference type="EMBL" id="KB498625">
    <property type="protein sequence ID" value="EMP41133.1"/>
    <property type="molecule type" value="Genomic_DNA"/>
</dbReference>
<protein>
    <recommendedName>
        <fullName evidence="5">WD repeat-containing protein 37</fullName>
    </recommendedName>
</protein>
<evidence type="ECO:0000256" key="3">
    <source>
        <dbReference type="ARBA" id="ARBA00022490"/>
    </source>
</evidence>
<evidence type="ECO:0000313" key="9">
    <source>
        <dbReference type="Proteomes" id="UP000031443"/>
    </source>
</evidence>
<evidence type="ECO:0000256" key="2">
    <source>
        <dbReference type="ARBA" id="ARBA00004496"/>
    </source>
</evidence>
<dbReference type="InterPro" id="IPR036322">
    <property type="entry name" value="WD40_repeat_dom_sf"/>
</dbReference>
<comment type="subcellular location">
    <subcellularLocation>
        <location evidence="2">Cytoplasm</location>
    </subcellularLocation>
    <subcellularLocation>
        <location evidence="1">Nucleus</location>
    </subcellularLocation>
</comment>
<organism evidence="8 9">
    <name type="scientific">Chelonia mydas</name>
    <name type="common">Green sea-turtle</name>
    <name type="synonym">Chelonia agassizi</name>
    <dbReference type="NCBI Taxonomy" id="8469"/>
    <lineage>
        <taxon>Eukaryota</taxon>
        <taxon>Metazoa</taxon>
        <taxon>Chordata</taxon>
        <taxon>Craniata</taxon>
        <taxon>Vertebrata</taxon>
        <taxon>Euteleostomi</taxon>
        <taxon>Archelosauria</taxon>
        <taxon>Testudinata</taxon>
        <taxon>Testudines</taxon>
        <taxon>Cryptodira</taxon>
        <taxon>Durocryptodira</taxon>
        <taxon>Americhelydia</taxon>
        <taxon>Chelonioidea</taxon>
        <taxon>Cheloniidae</taxon>
        <taxon>Chelonia</taxon>
    </lineage>
</organism>
<feature type="region of interest" description="Disordered" evidence="7">
    <location>
        <begin position="1"/>
        <end position="43"/>
    </location>
</feature>
<dbReference type="GO" id="GO:0005634">
    <property type="term" value="C:nucleus"/>
    <property type="evidence" value="ECO:0007669"/>
    <property type="project" value="UniProtKB-SubCell"/>
</dbReference>
<dbReference type="PANTHER" id="PTHR19855:SF12">
    <property type="entry name" value="WD REPEAT-CONTAINING PROTEIN 37"/>
    <property type="match status" value="1"/>
</dbReference>
<dbReference type="PROSITE" id="PS50294">
    <property type="entry name" value="WD_REPEATS_REGION"/>
    <property type="match status" value="1"/>
</dbReference>
<dbReference type="FunFam" id="2.130.10.10:FF:000152">
    <property type="entry name" value="WD repeat-containing protein 37"/>
    <property type="match status" value="1"/>
</dbReference>
<dbReference type="Pfam" id="PF00400">
    <property type="entry name" value="WD40"/>
    <property type="match status" value="2"/>
</dbReference>
<sequence length="179" mass="19343">MCNPSQSGTGDVATGPIRSPASPGGSAWPLLSSFNHRPPGKEAQQCLVLVDTQMSGEDEIEFSDKDEPDGDADGSSDCPTIRAPLTSLKSHQGVVIAADWLVGGKQAVTASWDRTANLYDVETSELVHSLTGHDQELTHCCTHPTQRLVVTSSRDTTFRLWDFRDPSIHSVNVFQGHTE</sequence>
<dbReference type="eggNOG" id="KOG0300">
    <property type="taxonomic scope" value="Eukaryota"/>
</dbReference>
<evidence type="ECO:0000256" key="6">
    <source>
        <dbReference type="PROSITE-ProRule" id="PRU00221"/>
    </source>
</evidence>
<keyword evidence="3" id="KW-0963">Cytoplasm</keyword>
<dbReference type="InterPro" id="IPR015943">
    <property type="entry name" value="WD40/YVTN_repeat-like_dom_sf"/>
</dbReference>
<dbReference type="PANTHER" id="PTHR19855">
    <property type="entry name" value="WD40 REPEAT PROTEIN 12, 37"/>
    <property type="match status" value="1"/>
</dbReference>
<feature type="repeat" description="WD" evidence="6">
    <location>
        <begin position="130"/>
        <end position="171"/>
    </location>
</feature>
<dbReference type="Proteomes" id="UP000031443">
    <property type="component" value="Unassembled WGS sequence"/>
</dbReference>
<evidence type="ECO:0000256" key="1">
    <source>
        <dbReference type="ARBA" id="ARBA00004123"/>
    </source>
</evidence>
<gene>
    <name evidence="8" type="ORF">UY3_01638</name>
</gene>
<name>M7C938_CHEMY</name>
<evidence type="ECO:0000256" key="4">
    <source>
        <dbReference type="ARBA" id="ARBA00023242"/>
    </source>
</evidence>
<dbReference type="PROSITE" id="PS50082">
    <property type="entry name" value="WD_REPEATS_2"/>
    <property type="match status" value="2"/>
</dbReference>
<dbReference type="STRING" id="8469.M7C938"/>
<dbReference type="SUPFAM" id="SSF50978">
    <property type="entry name" value="WD40 repeat-like"/>
    <property type="match status" value="1"/>
</dbReference>
<feature type="repeat" description="WD" evidence="6">
    <location>
        <begin position="88"/>
        <end position="129"/>
    </location>
</feature>
<evidence type="ECO:0000313" key="8">
    <source>
        <dbReference type="EMBL" id="EMP41133.1"/>
    </source>
</evidence>
<dbReference type="AlphaFoldDB" id="M7C938"/>
<evidence type="ECO:0000256" key="7">
    <source>
        <dbReference type="SAM" id="MobiDB-lite"/>
    </source>
</evidence>
<keyword evidence="9" id="KW-1185">Reference proteome</keyword>
<keyword evidence="6" id="KW-0853">WD repeat</keyword>
<keyword evidence="4" id="KW-0539">Nucleus</keyword>
<dbReference type="GO" id="GO:0005737">
    <property type="term" value="C:cytoplasm"/>
    <property type="evidence" value="ECO:0007669"/>
    <property type="project" value="UniProtKB-SubCell"/>
</dbReference>
<accession>M7C938</accession>
<evidence type="ECO:0000256" key="5">
    <source>
        <dbReference type="ARBA" id="ARBA00040954"/>
    </source>
</evidence>
<dbReference type="InterPro" id="IPR001680">
    <property type="entry name" value="WD40_rpt"/>
</dbReference>
<reference evidence="9" key="1">
    <citation type="journal article" date="2013" name="Nat. Genet.">
        <title>The draft genomes of soft-shell turtle and green sea turtle yield insights into the development and evolution of the turtle-specific body plan.</title>
        <authorList>
            <person name="Wang Z."/>
            <person name="Pascual-Anaya J."/>
            <person name="Zadissa A."/>
            <person name="Li W."/>
            <person name="Niimura Y."/>
            <person name="Huang Z."/>
            <person name="Li C."/>
            <person name="White S."/>
            <person name="Xiong Z."/>
            <person name="Fang D."/>
            <person name="Wang B."/>
            <person name="Ming Y."/>
            <person name="Chen Y."/>
            <person name="Zheng Y."/>
            <person name="Kuraku S."/>
            <person name="Pignatelli M."/>
            <person name="Herrero J."/>
            <person name="Beal K."/>
            <person name="Nozawa M."/>
            <person name="Li Q."/>
            <person name="Wang J."/>
            <person name="Zhang H."/>
            <person name="Yu L."/>
            <person name="Shigenobu S."/>
            <person name="Wang J."/>
            <person name="Liu J."/>
            <person name="Flicek P."/>
            <person name="Searle S."/>
            <person name="Wang J."/>
            <person name="Kuratani S."/>
            <person name="Yin Y."/>
            <person name="Aken B."/>
            <person name="Zhang G."/>
            <person name="Irie N."/>
        </authorList>
    </citation>
    <scope>NUCLEOTIDE SEQUENCE [LARGE SCALE GENOMIC DNA]</scope>
</reference>
<dbReference type="Gene3D" id="2.130.10.10">
    <property type="entry name" value="YVTN repeat-like/Quinoprotein amine dehydrogenase"/>
    <property type="match status" value="1"/>
</dbReference>